<evidence type="ECO:0000313" key="7">
    <source>
        <dbReference type="EMBL" id="KAJ3216366.1"/>
    </source>
</evidence>
<dbReference type="InterPro" id="IPR011989">
    <property type="entry name" value="ARM-like"/>
</dbReference>
<evidence type="ECO:0000256" key="6">
    <source>
        <dbReference type="SAM" id="Coils"/>
    </source>
</evidence>
<dbReference type="GO" id="GO:0007186">
    <property type="term" value="P:G protein-coupled receptor signaling pathway"/>
    <property type="evidence" value="ECO:0007669"/>
    <property type="project" value="TreeGrafter"/>
</dbReference>
<evidence type="ECO:0000313" key="8">
    <source>
        <dbReference type="Proteomes" id="UP001211065"/>
    </source>
</evidence>
<dbReference type="AlphaFoldDB" id="A0AAD5TYJ5"/>
<evidence type="ECO:0000256" key="4">
    <source>
        <dbReference type="ARBA" id="ARBA00022658"/>
    </source>
</evidence>
<name>A0AAD5TYJ5_9FUNG</name>
<comment type="caution">
    <text evidence="7">The sequence shown here is derived from an EMBL/GenBank/DDBJ whole genome shotgun (WGS) entry which is preliminary data.</text>
</comment>
<dbReference type="PANTHER" id="PTHR12425:SF5">
    <property type="entry name" value="SYNEMBRYN"/>
    <property type="match status" value="1"/>
</dbReference>
<sequence>MDGFLYIDKSDEMLVEACLNAVKGLSETEQQANTPTKVKFVEELFQTLVFENDILTLIVLCLIRGCDVVFCENGIQQLLSHSKLNKNSTFNDDEPSLEALKILTNCIYLDQDLKYYIVDNGSVKFIIQALEKTQNLLSQYLLIRALFLLTIQNNDLCELVLKEFALDKILLKIFENFVNSPNLGKVETETLILNDLLKTFYNFTHKMSSYGFDGDSTSDAVKNEEQRTADMDRYKEWIPLITKVLTNHPQKPNQILPTPHSFAINALMNFPLINKEWKRKYWFPNDNFEFIEVLLKIFETTILKSFPTYEDIEEVSYVSPGISVDDAITPLMILLCNICKWDSRAKKIVKAKIMPPNIDRSKPLDKQNTLPSRLIAFMTSSSQANLKTTGSELMFICCDENTQNLISYTGYGHAAGFLFERGFNPNQPAQPEVQTGGGPEIEEIPEELENSVNINPITGVFEKMEVKDDKLEEMTEEEKEVEAEKLMVLLDRLNKNGIIKTVMKNE</sequence>
<dbReference type="EMBL" id="JADGJW010000482">
    <property type="protein sequence ID" value="KAJ3216366.1"/>
    <property type="molecule type" value="Genomic_DNA"/>
</dbReference>
<dbReference type="PRINTS" id="PR01802">
    <property type="entry name" value="SYNEMBRYN"/>
</dbReference>
<dbReference type="Proteomes" id="UP001211065">
    <property type="component" value="Unassembled WGS sequence"/>
</dbReference>
<evidence type="ECO:0000256" key="2">
    <source>
        <dbReference type="ARBA" id="ARBA00009049"/>
    </source>
</evidence>
<organism evidence="7 8">
    <name type="scientific">Clydaea vesicula</name>
    <dbReference type="NCBI Taxonomy" id="447962"/>
    <lineage>
        <taxon>Eukaryota</taxon>
        <taxon>Fungi</taxon>
        <taxon>Fungi incertae sedis</taxon>
        <taxon>Chytridiomycota</taxon>
        <taxon>Chytridiomycota incertae sedis</taxon>
        <taxon>Chytridiomycetes</taxon>
        <taxon>Lobulomycetales</taxon>
        <taxon>Lobulomycetaceae</taxon>
        <taxon>Clydaea</taxon>
    </lineage>
</organism>
<dbReference type="GO" id="GO:0005085">
    <property type="term" value="F:guanyl-nucleotide exchange factor activity"/>
    <property type="evidence" value="ECO:0007669"/>
    <property type="project" value="UniProtKB-KW"/>
</dbReference>
<dbReference type="GO" id="GO:0001965">
    <property type="term" value="F:G-protein alpha-subunit binding"/>
    <property type="evidence" value="ECO:0007669"/>
    <property type="project" value="TreeGrafter"/>
</dbReference>
<keyword evidence="8" id="KW-1185">Reference proteome</keyword>
<keyword evidence="6" id="KW-0175">Coiled coil</keyword>
<evidence type="ECO:0000256" key="5">
    <source>
        <dbReference type="ARBA" id="ARBA00023186"/>
    </source>
</evidence>
<dbReference type="Gene3D" id="1.25.10.10">
    <property type="entry name" value="Leucine-rich Repeat Variant"/>
    <property type="match status" value="1"/>
</dbReference>
<proteinExistence type="inferred from homology"/>
<feature type="coiled-coil region" evidence="6">
    <location>
        <begin position="464"/>
        <end position="496"/>
    </location>
</feature>
<keyword evidence="3" id="KW-0963">Cytoplasm</keyword>
<protein>
    <submittedName>
        <fullName evidence="7">Uncharacterized protein</fullName>
    </submittedName>
</protein>
<dbReference type="PANTHER" id="PTHR12425">
    <property type="entry name" value="SYNEMBRYN"/>
    <property type="match status" value="1"/>
</dbReference>
<dbReference type="Pfam" id="PF10165">
    <property type="entry name" value="Ric8"/>
    <property type="match status" value="1"/>
</dbReference>
<evidence type="ECO:0000256" key="3">
    <source>
        <dbReference type="ARBA" id="ARBA00022490"/>
    </source>
</evidence>
<dbReference type="InterPro" id="IPR019318">
    <property type="entry name" value="Gua_nucleotide_exch_fac_Ric8"/>
</dbReference>
<dbReference type="SUPFAM" id="SSF48371">
    <property type="entry name" value="ARM repeat"/>
    <property type="match status" value="1"/>
</dbReference>
<dbReference type="GO" id="GO:0005938">
    <property type="term" value="C:cell cortex"/>
    <property type="evidence" value="ECO:0007669"/>
    <property type="project" value="UniProtKB-SubCell"/>
</dbReference>
<dbReference type="InterPro" id="IPR008376">
    <property type="entry name" value="Chaperone_Ric-8_A/B"/>
</dbReference>
<keyword evidence="5" id="KW-0143">Chaperone</keyword>
<reference evidence="7" key="1">
    <citation type="submission" date="2020-05" db="EMBL/GenBank/DDBJ databases">
        <title>Phylogenomic resolution of chytrid fungi.</title>
        <authorList>
            <person name="Stajich J.E."/>
            <person name="Amses K."/>
            <person name="Simmons R."/>
            <person name="Seto K."/>
            <person name="Myers J."/>
            <person name="Bonds A."/>
            <person name="Quandt C.A."/>
            <person name="Barry K."/>
            <person name="Liu P."/>
            <person name="Grigoriev I."/>
            <person name="Longcore J.E."/>
            <person name="James T.Y."/>
        </authorList>
    </citation>
    <scope>NUCLEOTIDE SEQUENCE</scope>
    <source>
        <strain evidence="7">JEL0476</strain>
    </source>
</reference>
<accession>A0AAD5TYJ5</accession>
<keyword evidence="4" id="KW-0344">Guanine-nucleotide releasing factor</keyword>
<dbReference type="InterPro" id="IPR016024">
    <property type="entry name" value="ARM-type_fold"/>
</dbReference>
<comment type="similarity">
    <text evidence="2">Belongs to the synembryn family.</text>
</comment>
<evidence type="ECO:0000256" key="1">
    <source>
        <dbReference type="ARBA" id="ARBA00004544"/>
    </source>
</evidence>
<comment type="subcellular location">
    <subcellularLocation>
        <location evidence="1">Cytoplasm</location>
        <location evidence="1">Cell cortex</location>
    </subcellularLocation>
</comment>
<gene>
    <name evidence="7" type="ORF">HK099_005902</name>
</gene>